<accession>A0A7S3D374</accession>
<dbReference type="EMBL" id="HBIB01011188">
    <property type="protein sequence ID" value="CAE0245047.1"/>
    <property type="molecule type" value="Transcribed_RNA"/>
</dbReference>
<reference evidence="2" key="1">
    <citation type="submission" date="2021-01" db="EMBL/GenBank/DDBJ databases">
        <authorList>
            <person name="Corre E."/>
            <person name="Pelletier E."/>
            <person name="Niang G."/>
            <person name="Scheremetjew M."/>
            <person name="Finn R."/>
            <person name="Kale V."/>
            <person name="Holt S."/>
            <person name="Cochrane G."/>
            <person name="Meng A."/>
            <person name="Brown T."/>
            <person name="Cohen L."/>
        </authorList>
    </citation>
    <scope>NUCLEOTIDE SEQUENCE</scope>
    <source>
        <strain evidence="2">NIES-2562</strain>
    </source>
</reference>
<evidence type="ECO:0000313" key="2">
    <source>
        <dbReference type="EMBL" id="CAE0245047.1"/>
    </source>
</evidence>
<feature type="region of interest" description="Disordered" evidence="1">
    <location>
        <begin position="53"/>
        <end position="86"/>
    </location>
</feature>
<gene>
    <name evidence="2" type="ORF">PBIL07802_LOCUS7227</name>
</gene>
<dbReference type="AlphaFoldDB" id="A0A7S3D374"/>
<sequence length="214" mass="22806">MLIGAGTNIVNRVVDAAANRARARQKQPKTRLEKVERAATVVRNAITAYSKELSAYGSAADREGEGGGRGGKRREGGGGDEQEREEAFVSTLQVLSSVKHLLQTSWSLLGNSPTSLVFFPRPIELEQVVEEEEEGDGEDRRKQGGGGGGRGGREGRRGRKVTRTFEVTQVLNVESDGSAAAGDQASYCVSLRSLPFVFVLDALKALSVSLGSAD</sequence>
<protein>
    <submittedName>
        <fullName evidence="2">Uncharacterized protein</fullName>
    </submittedName>
</protein>
<feature type="region of interest" description="Disordered" evidence="1">
    <location>
        <begin position="129"/>
        <end position="161"/>
    </location>
</feature>
<evidence type="ECO:0000256" key="1">
    <source>
        <dbReference type="SAM" id="MobiDB-lite"/>
    </source>
</evidence>
<proteinExistence type="predicted"/>
<organism evidence="2">
    <name type="scientific">Palpitomonas bilix</name>
    <dbReference type="NCBI Taxonomy" id="652834"/>
    <lineage>
        <taxon>Eukaryota</taxon>
        <taxon>Eukaryota incertae sedis</taxon>
    </lineage>
</organism>
<name>A0A7S3D374_9EUKA</name>